<dbReference type="GO" id="GO:0008483">
    <property type="term" value="F:transaminase activity"/>
    <property type="evidence" value="ECO:0007669"/>
    <property type="project" value="UniProtKB-KW"/>
</dbReference>
<dbReference type="Proteomes" id="UP000184111">
    <property type="component" value="Unassembled WGS sequence"/>
</dbReference>
<name>A0A1M7R1Z0_9ACTN</name>
<evidence type="ECO:0000313" key="1">
    <source>
        <dbReference type="EMBL" id="SHN38795.1"/>
    </source>
</evidence>
<accession>A0A1M7R1Z0</accession>
<proteinExistence type="predicted"/>
<protein>
    <submittedName>
        <fullName evidence="1">N-succinyldiaminopimelate aminotransferase</fullName>
    </submittedName>
</protein>
<keyword evidence="2" id="KW-1185">Reference proteome</keyword>
<dbReference type="EMBL" id="FRBI01000078">
    <property type="protein sequence ID" value="SHN38795.1"/>
    <property type="molecule type" value="Genomic_DNA"/>
</dbReference>
<organism evidence="1 2">
    <name type="scientific">Actinacidiphila paucisporea</name>
    <dbReference type="NCBI Taxonomy" id="310782"/>
    <lineage>
        <taxon>Bacteria</taxon>
        <taxon>Bacillati</taxon>
        <taxon>Actinomycetota</taxon>
        <taxon>Actinomycetes</taxon>
        <taxon>Kitasatosporales</taxon>
        <taxon>Streptomycetaceae</taxon>
        <taxon>Actinacidiphila</taxon>
    </lineage>
</organism>
<dbReference type="Gene3D" id="3.40.640.10">
    <property type="entry name" value="Type I PLP-dependent aspartate aminotransferase-like (Major domain)"/>
    <property type="match status" value="1"/>
</dbReference>
<sequence>MTGSPELVAAVRTTKQFLTYVASGPFQYAVAEALALPDT</sequence>
<feature type="non-terminal residue" evidence="1">
    <location>
        <position position="39"/>
    </location>
</feature>
<gene>
    <name evidence="1" type="ORF">SAMN05216499_1784</name>
</gene>
<keyword evidence="1" id="KW-0808">Transferase</keyword>
<evidence type="ECO:0000313" key="2">
    <source>
        <dbReference type="Proteomes" id="UP000184111"/>
    </source>
</evidence>
<dbReference type="STRING" id="310782.SAMN05216499_1784"/>
<dbReference type="InterPro" id="IPR015421">
    <property type="entry name" value="PyrdxlP-dep_Trfase_major"/>
</dbReference>
<keyword evidence="1" id="KW-0032">Aminotransferase</keyword>
<dbReference type="AlphaFoldDB" id="A0A1M7R1Z0"/>
<reference evidence="1 2" key="1">
    <citation type="submission" date="2016-11" db="EMBL/GenBank/DDBJ databases">
        <authorList>
            <person name="Jaros S."/>
            <person name="Januszkiewicz K."/>
            <person name="Wedrychowicz H."/>
        </authorList>
    </citation>
    <scope>NUCLEOTIDE SEQUENCE [LARGE SCALE GENOMIC DNA]</scope>
    <source>
        <strain evidence="1 2">CGMCC 4.2025</strain>
    </source>
</reference>